<dbReference type="SUPFAM" id="SSF53474">
    <property type="entry name" value="alpha/beta-Hydrolases"/>
    <property type="match status" value="1"/>
</dbReference>
<evidence type="ECO:0000256" key="5">
    <source>
        <dbReference type="ARBA" id="ARBA00023157"/>
    </source>
</evidence>
<evidence type="ECO:0000256" key="8">
    <source>
        <dbReference type="SAM" id="MobiDB-lite"/>
    </source>
</evidence>
<evidence type="ECO:0000256" key="3">
    <source>
        <dbReference type="ARBA" id="ARBA00022729"/>
    </source>
</evidence>
<evidence type="ECO:0000256" key="6">
    <source>
        <dbReference type="ARBA" id="ARBA00023180"/>
    </source>
</evidence>
<dbReference type="Pfam" id="PF02089">
    <property type="entry name" value="Palm_thioest"/>
    <property type="match status" value="1"/>
</dbReference>
<evidence type="ECO:0000256" key="4">
    <source>
        <dbReference type="ARBA" id="ARBA00022801"/>
    </source>
</evidence>
<dbReference type="OrthoDB" id="10263094at2759"/>
<dbReference type="InterPro" id="IPR029058">
    <property type="entry name" value="AB_hydrolase_fold"/>
</dbReference>
<dbReference type="PANTHER" id="PTHR11247:SF8">
    <property type="entry name" value="PALMITOYL-PROTEIN THIOESTERASE 1"/>
    <property type="match status" value="1"/>
</dbReference>
<evidence type="ECO:0000256" key="9">
    <source>
        <dbReference type="SAM" id="SignalP"/>
    </source>
</evidence>
<organism evidence="11">
    <name type="scientific">Melampsora larici-populina (strain 98AG31 / pathotype 3-4-7)</name>
    <name type="common">Poplar leaf rust fungus</name>
    <dbReference type="NCBI Taxonomy" id="747676"/>
    <lineage>
        <taxon>Eukaryota</taxon>
        <taxon>Fungi</taxon>
        <taxon>Dikarya</taxon>
        <taxon>Basidiomycota</taxon>
        <taxon>Pucciniomycotina</taxon>
        <taxon>Pucciniomycetes</taxon>
        <taxon>Pucciniales</taxon>
        <taxon>Melampsoraceae</taxon>
        <taxon>Melampsora</taxon>
    </lineage>
</organism>
<dbReference type="PRINTS" id="PR00414">
    <property type="entry name" value="PPTHIESTRASE"/>
</dbReference>
<keyword evidence="5" id="KW-1015">Disulfide bond</keyword>
<evidence type="ECO:0000256" key="2">
    <source>
        <dbReference type="ARBA" id="ARBA00014212"/>
    </source>
</evidence>
<dbReference type="GO" id="GO:0008474">
    <property type="term" value="F:palmitoyl-(protein) hydrolase activity"/>
    <property type="evidence" value="ECO:0007669"/>
    <property type="project" value="UniProtKB-EC"/>
</dbReference>
<dbReference type="EMBL" id="GL883094">
    <property type="protein sequence ID" value="EGG10454.1"/>
    <property type="molecule type" value="Genomic_DNA"/>
</dbReference>
<proteinExistence type="predicted"/>
<dbReference type="Proteomes" id="UP000001072">
    <property type="component" value="Unassembled WGS sequence"/>
</dbReference>
<evidence type="ECO:0000313" key="11">
    <source>
        <dbReference type="Proteomes" id="UP000001072"/>
    </source>
</evidence>
<keyword evidence="11" id="KW-1185">Reference proteome</keyword>
<keyword evidence="4" id="KW-0378">Hydrolase</keyword>
<feature type="region of interest" description="Disordered" evidence="8">
    <location>
        <begin position="224"/>
        <end position="246"/>
    </location>
</feature>
<reference evidence="11" key="1">
    <citation type="journal article" date="2011" name="Proc. Natl. Acad. Sci. U.S.A.">
        <title>Obligate biotrophy features unraveled by the genomic analysis of rust fungi.</title>
        <authorList>
            <person name="Duplessis S."/>
            <person name="Cuomo C.A."/>
            <person name="Lin Y.-C."/>
            <person name="Aerts A."/>
            <person name="Tisserant E."/>
            <person name="Veneault-Fourrey C."/>
            <person name="Joly D.L."/>
            <person name="Hacquard S."/>
            <person name="Amselem J."/>
            <person name="Cantarel B.L."/>
            <person name="Chiu R."/>
            <person name="Coutinho P.M."/>
            <person name="Feau N."/>
            <person name="Field M."/>
            <person name="Frey P."/>
            <person name="Gelhaye E."/>
            <person name="Goldberg J."/>
            <person name="Grabherr M.G."/>
            <person name="Kodira C.D."/>
            <person name="Kohler A."/>
            <person name="Kuees U."/>
            <person name="Lindquist E.A."/>
            <person name="Lucas S.M."/>
            <person name="Mago R."/>
            <person name="Mauceli E."/>
            <person name="Morin E."/>
            <person name="Murat C."/>
            <person name="Pangilinan J.L."/>
            <person name="Park R."/>
            <person name="Pearson M."/>
            <person name="Quesneville H."/>
            <person name="Rouhier N."/>
            <person name="Sakthikumar S."/>
            <person name="Salamov A.A."/>
            <person name="Schmutz J."/>
            <person name="Selles B."/>
            <person name="Shapiro H."/>
            <person name="Tanguay P."/>
            <person name="Tuskan G.A."/>
            <person name="Henrissat B."/>
            <person name="Van de Peer Y."/>
            <person name="Rouze P."/>
            <person name="Ellis J.G."/>
            <person name="Dodds P.N."/>
            <person name="Schein J.E."/>
            <person name="Zhong S."/>
            <person name="Hamelin R.C."/>
            <person name="Grigoriev I.V."/>
            <person name="Szabo L.J."/>
            <person name="Martin F."/>
        </authorList>
    </citation>
    <scope>NUCLEOTIDE SEQUENCE [LARGE SCALE GENOMIC DNA]</scope>
    <source>
        <strain evidence="11">98AG31 / pathotype 3-4-7</strain>
    </source>
</reference>
<evidence type="ECO:0000256" key="7">
    <source>
        <dbReference type="ARBA" id="ARBA00031934"/>
    </source>
</evidence>
<keyword evidence="6" id="KW-0325">Glycoprotein</keyword>
<dbReference type="InParanoid" id="F4RAC0"/>
<dbReference type="AlphaFoldDB" id="F4RAC0"/>
<evidence type="ECO:0000313" key="10">
    <source>
        <dbReference type="EMBL" id="EGG10454.1"/>
    </source>
</evidence>
<dbReference type="PANTHER" id="PTHR11247">
    <property type="entry name" value="PALMITOYL-PROTEIN THIOESTERASE/DOLICHYLDIPHOSPHATASE 1"/>
    <property type="match status" value="1"/>
</dbReference>
<dbReference type="eggNOG" id="KOG2541">
    <property type="taxonomic scope" value="Eukaryota"/>
</dbReference>
<dbReference type="VEuPathDB" id="FungiDB:MELLADRAFT_47019"/>
<feature type="chain" id="PRO_5003314947" description="Palmitoyl-protein thioesterase 1" evidence="9">
    <location>
        <begin position="22"/>
        <end position="354"/>
    </location>
</feature>
<keyword evidence="3 9" id="KW-0732">Signal</keyword>
<dbReference type="GeneID" id="18928392"/>
<dbReference type="Gene3D" id="3.40.50.1820">
    <property type="entry name" value="alpha/beta hydrolase"/>
    <property type="match status" value="1"/>
</dbReference>
<accession>F4RAC0</accession>
<dbReference type="HOGENOM" id="CLU_050129_0_1_1"/>
<dbReference type="STRING" id="747676.F4RAC0"/>
<protein>
    <recommendedName>
        <fullName evidence="2">Palmitoyl-protein thioesterase 1</fullName>
        <ecNumber evidence="1">3.1.2.22</ecNumber>
    </recommendedName>
    <alternativeName>
        <fullName evidence="7">Palmitoyl-protein hydrolase 1</fullName>
    </alternativeName>
</protein>
<dbReference type="InterPro" id="IPR002472">
    <property type="entry name" value="Palm_thioest"/>
</dbReference>
<name>F4RAC0_MELLP</name>
<sequence length="354" mass="39925">MVFCKASLIIILSHIIEISIATSKLNLNPKPASRILKLSSHSTPYITNTPVVIWHGLGDSYKNPEFDRLSESITERYPGTSVYLIHLAERPDEDQKATWFGSANAEVEYVCQELNTIDELVGGFDGIGFSQGGQLLRAYVERCNQPHVRNLITLGAQHMGVSEYPPCRGFFDVGCQIVKRLISTGSVYSSYAQEHILPAQYFRDQRDLGPYFEHNDFLRDINNELAGDHQPGENLTSRPALTQDPPELQRNQTYKKNMLMLENFVMIRFSEEQIVKPAASAHFGVSTRTEESIPLERLPIYKEDYIGLKELDESGRIAYGICDGSHMQIGEQCWNSVLDWIGTAHQGLVIQTQT</sequence>
<feature type="signal peptide" evidence="9">
    <location>
        <begin position="1"/>
        <end position="21"/>
    </location>
</feature>
<dbReference type="EC" id="3.1.2.22" evidence="1"/>
<evidence type="ECO:0000256" key="1">
    <source>
        <dbReference type="ARBA" id="ARBA00012423"/>
    </source>
</evidence>
<dbReference type="KEGG" id="mlr:MELLADRAFT_47019"/>
<gene>
    <name evidence="10" type="ORF">MELLADRAFT_47019</name>
</gene>
<dbReference type="RefSeq" id="XP_007405924.1">
    <property type="nucleotide sequence ID" value="XM_007405862.1"/>
</dbReference>